<dbReference type="GO" id="GO:0019843">
    <property type="term" value="F:rRNA binding"/>
    <property type="evidence" value="ECO:0007669"/>
    <property type="project" value="InterPro"/>
</dbReference>
<dbReference type="EMBL" id="CAJVPQ010000594">
    <property type="protein sequence ID" value="CAG8495026.1"/>
    <property type="molecule type" value="Genomic_DNA"/>
</dbReference>
<name>A0A9N8WND3_9GLOM</name>
<keyword evidence="2" id="KW-0689">Ribosomal protein</keyword>
<dbReference type="Pfam" id="PF00347">
    <property type="entry name" value="Ribosomal_L6"/>
    <property type="match status" value="2"/>
</dbReference>
<dbReference type="Proteomes" id="UP000789570">
    <property type="component" value="Unassembled WGS sequence"/>
</dbReference>
<evidence type="ECO:0000256" key="3">
    <source>
        <dbReference type="ARBA" id="ARBA00023274"/>
    </source>
</evidence>
<sequence length="361" mass="40639">MRDIIKVEEFTIPKEVEEIKVKARCITVKGPRGTLTKSIRHIDLEIQKIGTHKIKLVVWHGTRKHVACLRTVKAHIENMITGVTKGFEYKMRYVYAHFPINVHISDTGNEVEIRNFLGEKVIRRVKMLPGVEIKISDNQKDELILSGNDLENVSQSVKNKDIRKFLDGIYVSERNTIVKESRLDVVILMYAHLLGFTPSGEVLLGGGGGPGNTGVTNKLVLLKCKLSERTLEQVVEVILDKEEDRPTCIAMHNEENIFTCGINSTAEQILQGFNKNCRIFEYSNEKIKLVKTAQTITSTNEDDYQKVAAFTQDGKLLATGGTDSKLTVLKYPSLDVAFPPVNFSKQEIYDLDFDSTGNQAR</sequence>
<dbReference type="PANTHER" id="PTHR11655">
    <property type="entry name" value="60S/50S RIBOSOMAL PROTEIN L6/L9"/>
    <property type="match status" value="1"/>
</dbReference>
<dbReference type="AlphaFoldDB" id="A0A9N8WND3"/>
<evidence type="ECO:0000313" key="5">
    <source>
        <dbReference type="EMBL" id="CAG8495026.1"/>
    </source>
</evidence>
<dbReference type="Gene3D" id="3.90.930.12">
    <property type="entry name" value="Ribosomal protein L6, alpha-beta domain"/>
    <property type="match status" value="2"/>
</dbReference>
<protein>
    <submittedName>
        <fullName evidence="5">13171_t:CDS:1</fullName>
    </submittedName>
</protein>
<keyword evidence="3" id="KW-0687">Ribonucleoprotein</keyword>
<evidence type="ECO:0000256" key="2">
    <source>
        <dbReference type="ARBA" id="ARBA00022980"/>
    </source>
</evidence>
<gene>
    <name evidence="5" type="ORF">FCALED_LOCUS3411</name>
</gene>
<proteinExistence type="inferred from homology"/>
<dbReference type="GO" id="GO:0022625">
    <property type="term" value="C:cytosolic large ribosomal subunit"/>
    <property type="evidence" value="ECO:0007669"/>
    <property type="project" value="TreeGrafter"/>
</dbReference>
<dbReference type="InterPro" id="IPR036789">
    <property type="entry name" value="Ribosomal_uL6-like_a/b-dom_sf"/>
</dbReference>
<reference evidence="5" key="1">
    <citation type="submission" date="2021-06" db="EMBL/GenBank/DDBJ databases">
        <authorList>
            <person name="Kallberg Y."/>
            <person name="Tangrot J."/>
            <person name="Rosling A."/>
        </authorList>
    </citation>
    <scope>NUCLEOTIDE SEQUENCE</scope>
    <source>
        <strain evidence="5">UK204</strain>
    </source>
</reference>
<dbReference type="FunFam" id="3.90.930.12:FF:000004">
    <property type="entry name" value="60S ribosomal protein L9"/>
    <property type="match status" value="1"/>
</dbReference>
<dbReference type="GO" id="GO:0003735">
    <property type="term" value="F:structural constituent of ribosome"/>
    <property type="evidence" value="ECO:0007669"/>
    <property type="project" value="InterPro"/>
</dbReference>
<dbReference type="InterPro" id="IPR015943">
    <property type="entry name" value="WD40/YVTN_repeat-like_dom_sf"/>
</dbReference>
<dbReference type="Gene3D" id="2.130.10.10">
    <property type="entry name" value="YVTN repeat-like/Quinoprotein amine dehydrogenase"/>
    <property type="match status" value="1"/>
</dbReference>
<dbReference type="OrthoDB" id="10252633at2759"/>
<feature type="domain" description="Large ribosomal subunit protein uL6 alpha-beta" evidence="4">
    <location>
        <begin position="19"/>
        <end position="86"/>
    </location>
</feature>
<dbReference type="InterPro" id="IPR000702">
    <property type="entry name" value="Ribosomal_uL6-like"/>
</dbReference>
<dbReference type="GO" id="GO:0002181">
    <property type="term" value="P:cytoplasmic translation"/>
    <property type="evidence" value="ECO:0007669"/>
    <property type="project" value="TreeGrafter"/>
</dbReference>
<dbReference type="SUPFAM" id="SSF56053">
    <property type="entry name" value="Ribosomal protein L6"/>
    <property type="match status" value="2"/>
</dbReference>
<accession>A0A9N8WND3</accession>
<feature type="domain" description="Large ribosomal subunit protein uL6 alpha-beta" evidence="4">
    <location>
        <begin position="98"/>
        <end position="165"/>
    </location>
</feature>
<evidence type="ECO:0000259" key="4">
    <source>
        <dbReference type="Pfam" id="PF00347"/>
    </source>
</evidence>
<comment type="similarity">
    <text evidence="1">Belongs to the universal ribosomal protein uL6 family.</text>
</comment>
<evidence type="ECO:0000256" key="1">
    <source>
        <dbReference type="ARBA" id="ARBA00009356"/>
    </source>
</evidence>
<comment type="caution">
    <text evidence="5">The sequence shown here is derived from an EMBL/GenBank/DDBJ whole genome shotgun (WGS) entry which is preliminary data.</text>
</comment>
<keyword evidence="6" id="KW-1185">Reference proteome</keyword>
<organism evidence="5 6">
    <name type="scientific">Funneliformis caledonium</name>
    <dbReference type="NCBI Taxonomy" id="1117310"/>
    <lineage>
        <taxon>Eukaryota</taxon>
        <taxon>Fungi</taxon>
        <taxon>Fungi incertae sedis</taxon>
        <taxon>Mucoromycota</taxon>
        <taxon>Glomeromycotina</taxon>
        <taxon>Glomeromycetes</taxon>
        <taxon>Glomerales</taxon>
        <taxon>Glomeraceae</taxon>
        <taxon>Funneliformis</taxon>
    </lineage>
</organism>
<evidence type="ECO:0000313" key="6">
    <source>
        <dbReference type="Proteomes" id="UP000789570"/>
    </source>
</evidence>
<dbReference type="InterPro" id="IPR036322">
    <property type="entry name" value="WD40_repeat_dom_sf"/>
</dbReference>
<dbReference type="SUPFAM" id="SSF50978">
    <property type="entry name" value="WD40 repeat-like"/>
    <property type="match status" value="1"/>
</dbReference>
<dbReference type="FunFam" id="3.90.930.12:FF:000003">
    <property type="entry name" value="60S ribosomal protein L9"/>
    <property type="match status" value="1"/>
</dbReference>
<dbReference type="InterPro" id="IPR020040">
    <property type="entry name" value="Ribosomal_uL6_a/b-dom"/>
</dbReference>
<dbReference type="PANTHER" id="PTHR11655:SF16">
    <property type="entry name" value="60S RIBOSOMAL PROTEIN L9"/>
    <property type="match status" value="1"/>
</dbReference>